<dbReference type="Proteomes" id="UP000291758">
    <property type="component" value="Chromosome"/>
</dbReference>
<name>A0A4P6F1C8_9MICO</name>
<dbReference type="PANTHER" id="PTHR30134:SF2">
    <property type="entry name" value="HYDROGENASE MATURATION FACTOR HYPB"/>
    <property type="match status" value="1"/>
</dbReference>
<evidence type="ECO:0000256" key="3">
    <source>
        <dbReference type="ARBA" id="ARBA00022723"/>
    </source>
</evidence>
<evidence type="ECO:0000313" key="11">
    <source>
        <dbReference type="Proteomes" id="UP000291758"/>
    </source>
</evidence>
<comment type="similarity">
    <text evidence="1">Belongs to the SIMIBI class G3E GTPase family. HypB/HupM subfamily.</text>
</comment>
<organism evidence="10 11">
    <name type="scientific">Xylanimonas allomyrinae</name>
    <dbReference type="NCBI Taxonomy" id="2509459"/>
    <lineage>
        <taxon>Bacteria</taxon>
        <taxon>Bacillati</taxon>
        <taxon>Actinomycetota</taxon>
        <taxon>Actinomycetes</taxon>
        <taxon>Micrococcales</taxon>
        <taxon>Promicromonosporaceae</taxon>
        <taxon>Xylanimonas</taxon>
    </lineage>
</organism>
<reference evidence="10 11" key="1">
    <citation type="submission" date="2019-01" db="EMBL/GenBank/DDBJ databases">
        <title>Genome sequencing of strain 2JSPR-7.</title>
        <authorList>
            <person name="Heo J."/>
            <person name="Kim S.-J."/>
            <person name="Kim J.-S."/>
            <person name="Hong S.-B."/>
            <person name="Kwon S.-W."/>
        </authorList>
    </citation>
    <scope>NUCLEOTIDE SEQUENCE [LARGE SCALE GENOMIC DNA]</scope>
    <source>
        <strain evidence="10 11">2JSPR-7</strain>
    </source>
</reference>
<keyword evidence="11" id="KW-1185">Reference proteome</keyword>
<dbReference type="InterPro" id="IPR003495">
    <property type="entry name" value="CobW/HypB/UreG_nucleotide-bd"/>
</dbReference>
<dbReference type="GO" id="GO:0051604">
    <property type="term" value="P:protein maturation"/>
    <property type="evidence" value="ECO:0007669"/>
    <property type="project" value="InterPro"/>
</dbReference>
<evidence type="ECO:0000256" key="2">
    <source>
        <dbReference type="ARBA" id="ARBA00022596"/>
    </source>
</evidence>
<keyword evidence="2" id="KW-0533">Nickel</keyword>
<feature type="compositionally biased region" description="Basic and acidic residues" evidence="8">
    <location>
        <begin position="1"/>
        <end position="60"/>
    </location>
</feature>
<feature type="region of interest" description="Disordered" evidence="8">
    <location>
        <begin position="1"/>
        <end position="65"/>
    </location>
</feature>
<keyword evidence="5" id="KW-0378">Hydrolase</keyword>
<keyword evidence="6" id="KW-0862">Zinc</keyword>
<dbReference type="KEGG" id="xyl:ET495_13960"/>
<dbReference type="SUPFAM" id="SSF52540">
    <property type="entry name" value="P-loop containing nucleoside triphosphate hydrolases"/>
    <property type="match status" value="1"/>
</dbReference>
<dbReference type="GO" id="GO:0005525">
    <property type="term" value="F:GTP binding"/>
    <property type="evidence" value="ECO:0007669"/>
    <property type="project" value="UniProtKB-KW"/>
</dbReference>
<dbReference type="OrthoDB" id="9802035at2"/>
<evidence type="ECO:0000256" key="8">
    <source>
        <dbReference type="SAM" id="MobiDB-lite"/>
    </source>
</evidence>
<feature type="domain" description="CobW/HypB/UreG nucleotide-binding" evidence="9">
    <location>
        <begin position="99"/>
        <end position="262"/>
    </location>
</feature>
<evidence type="ECO:0000256" key="6">
    <source>
        <dbReference type="ARBA" id="ARBA00022833"/>
    </source>
</evidence>
<sequence length="294" mass="32246">MGRFHRHDDGDGHHEHPHEHLHEHLHEHGHPHEHSHEHSHEHGQHHDVPEPASRHEDVGDHTGYATGSDRIAVLERIFDENDHCAAHNRADFDAAGVTVVNVMSSPGAGKTEVLARTLAALDASRVGIIEGDVETALDADRLAAGGARVSLLNTADGFGGECHLDAPMVRHALSRLPLDGLDLVFVENVGNLVCPAEFAVGEHLRAMVYAVTEGEEKPAKYPVMFRSADVVLVNKTDLLPHLDFSLDRFYEYLARVNPQVRTIEVSARTGEGIDAWVAWLRENTAAPLRKPLGA</sequence>
<protein>
    <submittedName>
        <fullName evidence="10">Hydrogenase accessory protein HypB</fullName>
    </submittedName>
</protein>
<evidence type="ECO:0000313" key="10">
    <source>
        <dbReference type="EMBL" id="QAY64138.1"/>
    </source>
</evidence>
<dbReference type="RefSeq" id="WP_129205293.1">
    <property type="nucleotide sequence ID" value="NZ_CP035495.1"/>
</dbReference>
<dbReference type="CDD" id="cd05390">
    <property type="entry name" value="HypB"/>
    <property type="match status" value="1"/>
</dbReference>
<dbReference type="AlphaFoldDB" id="A0A4P6F1C8"/>
<proteinExistence type="inferred from homology"/>
<dbReference type="GO" id="GO:0008270">
    <property type="term" value="F:zinc ion binding"/>
    <property type="evidence" value="ECO:0007669"/>
    <property type="project" value="TreeGrafter"/>
</dbReference>
<dbReference type="PANTHER" id="PTHR30134">
    <property type="entry name" value="HYDROGENASE PROTEIN ASSEMBLY PROTEIN, NICKEL CHAPERONE"/>
    <property type="match status" value="1"/>
</dbReference>
<keyword evidence="7" id="KW-0342">GTP-binding</keyword>
<keyword evidence="3" id="KW-0479">Metal-binding</keyword>
<keyword evidence="4" id="KW-0547">Nucleotide-binding</keyword>
<evidence type="ECO:0000256" key="1">
    <source>
        <dbReference type="ARBA" id="ARBA00006211"/>
    </source>
</evidence>
<dbReference type="Gene3D" id="3.40.50.300">
    <property type="entry name" value="P-loop containing nucleotide triphosphate hydrolases"/>
    <property type="match status" value="1"/>
</dbReference>
<dbReference type="Pfam" id="PF02492">
    <property type="entry name" value="cobW"/>
    <property type="match status" value="1"/>
</dbReference>
<dbReference type="GO" id="GO:0016151">
    <property type="term" value="F:nickel cation binding"/>
    <property type="evidence" value="ECO:0007669"/>
    <property type="project" value="InterPro"/>
</dbReference>
<gene>
    <name evidence="10" type="primary">hypB</name>
    <name evidence="10" type="ORF">ET495_13960</name>
</gene>
<dbReference type="EMBL" id="CP035495">
    <property type="protein sequence ID" value="QAY64138.1"/>
    <property type="molecule type" value="Genomic_DNA"/>
</dbReference>
<evidence type="ECO:0000256" key="4">
    <source>
        <dbReference type="ARBA" id="ARBA00022741"/>
    </source>
</evidence>
<dbReference type="InterPro" id="IPR027417">
    <property type="entry name" value="P-loop_NTPase"/>
</dbReference>
<dbReference type="NCBIfam" id="TIGR00073">
    <property type="entry name" value="hypB"/>
    <property type="match status" value="1"/>
</dbReference>
<evidence type="ECO:0000256" key="5">
    <source>
        <dbReference type="ARBA" id="ARBA00022801"/>
    </source>
</evidence>
<dbReference type="InterPro" id="IPR004392">
    <property type="entry name" value="Hyd_mat_HypB"/>
</dbReference>
<evidence type="ECO:0000256" key="7">
    <source>
        <dbReference type="ARBA" id="ARBA00023134"/>
    </source>
</evidence>
<evidence type="ECO:0000259" key="9">
    <source>
        <dbReference type="Pfam" id="PF02492"/>
    </source>
</evidence>
<dbReference type="GO" id="GO:0003924">
    <property type="term" value="F:GTPase activity"/>
    <property type="evidence" value="ECO:0007669"/>
    <property type="project" value="InterPro"/>
</dbReference>
<accession>A0A4P6F1C8</accession>